<feature type="region of interest" description="Disordered" evidence="1">
    <location>
        <begin position="1304"/>
        <end position="1327"/>
    </location>
</feature>
<keyword evidence="3" id="KW-0614">Plasmid</keyword>
<feature type="compositionally biased region" description="Polar residues" evidence="1">
    <location>
        <begin position="36"/>
        <end position="70"/>
    </location>
</feature>
<evidence type="ECO:0000313" key="3">
    <source>
        <dbReference type="EMBL" id="AAV44337.1"/>
    </source>
</evidence>
<feature type="compositionally biased region" description="Polar residues" evidence="1">
    <location>
        <begin position="379"/>
        <end position="392"/>
    </location>
</feature>
<name>Q5V7X7_HALMA</name>
<feature type="region of interest" description="Disordered" evidence="1">
    <location>
        <begin position="347"/>
        <end position="419"/>
    </location>
</feature>
<feature type="compositionally biased region" description="Low complexity" evidence="1">
    <location>
        <begin position="398"/>
        <end position="408"/>
    </location>
</feature>
<feature type="transmembrane region" description="Helical" evidence="2">
    <location>
        <begin position="1125"/>
        <end position="1143"/>
    </location>
</feature>
<dbReference type="EnsemblBacteria" id="AAV44337">
    <property type="protein sequence ID" value="AAV44337"/>
    <property type="gene ID" value="pNG3004"/>
</dbReference>
<dbReference type="GeneID" id="69103197"/>
<proteinExistence type="predicted"/>
<protein>
    <submittedName>
        <fullName evidence="3">Uncharacterized protein</fullName>
    </submittedName>
</protein>
<dbReference type="KEGG" id="hma:pNG3004"/>
<dbReference type="HOGENOM" id="CLU_259337_0_0_2"/>
<feature type="compositionally biased region" description="Polar residues" evidence="1">
    <location>
        <begin position="409"/>
        <end position="419"/>
    </location>
</feature>
<accession>Q5V7X7</accession>
<geneLocation type="plasmid" evidence="3 4">
    <name>pNG300</name>
</geneLocation>
<feature type="region of interest" description="Disordered" evidence="1">
    <location>
        <begin position="36"/>
        <end position="126"/>
    </location>
</feature>
<feature type="transmembrane region" description="Helical" evidence="2">
    <location>
        <begin position="1247"/>
        <end position="1266"/>
    </location>
</feature>
<feature type="transmembrane region" description="Helical" evidence="2">
    <location>
        <begin position="1272"/>
        <end position="1293"/>
    </location>
</feature>
<feature type="transmembrane region" description="Helical" evidence="2">
    <location>
        <begin position="1198"/>
        <end position="1217"/>
    </location>
</feature>
<feature type="transmembrane region" description="Helical" evidence="2">
    <location>
        <begin position="12"/>
        <end position="33"/>
    </location>
</feature>
<feature type="compositionally biased region" description="Gly residues" evidence="1">
    <location>
        <begin position="1318"/>
        <end position="1327"/>
    </location>
</feature>
<keyword evidence="2" id="KW-1133">Transmembrane helix</keyword>
<dbReference type="Proteomes" id="UP000001169">
    <property type="component" value="Plasmid pNG300"/>
</dbReference>
<evidence type="ECO:0000256" key="2">
    <source>
        <dbReference type="SAM" id="Phobius"/>
    </source>
</evidence>
<gene>
    <name evidence="3" type="ordered locus">pNG3004</name>
</gene>
<dbReference type="PATRIC" id="fig|272569.17.peg.79"/>
<keyword evidence="2" id="KW-0472">Membrane</keyword>
<dbReference type="EMBL" id="AY596292">
    <property type="protein sequence ID" value="AAV44337.1"/>
    <property type="molecule type" value="Genomic_DNA"/>
</dbReference>
<evidence type="ECO:0000313" key="4">
    <source>
        <dbReference type="Proteomes" id="UP000001169"/>
    </source>
</evidence>
<feature type="compositionally biased region" description="Low complexity" evidence="1">
    <location>
        <begin position="347"/>
        <end position="367"/>
    </location>
</feature>
<dbReference type="RefSeq" id="WP_011222187.1">
    <property type="nucleotide sequence ID" value="NC_006391.1"/>
</dbReference>
<keyword evidence="4" id="KW-1185">Reference proteome</keyword>
<feature type="transmembrane region" description="Helical" evidence="2">
    <location>
        <begin position="1223"/>
        <end position="1240"/>
    </location>
</feature>
<keyword evidence="2" id="KW-0812">Transmembrane</keyword>
<feature type="compositionally biased region" description="Polar residues" evidence="1">
    <location>
        <begin position="96"/>
        <end position="120"/>
    </location>
</feature>
<evidence type="ECO:0000256" key="1">
    <source>
        <dbReference type="SAM" id="MobiDB-lite"/>
    </source>
</evidence>
<sequence length="1327" mass="137832">MDSDDLPLSSEQLSIVGMALAVVIVSVAAPMLFAPQSNAPEDANSGTVYSTPTGDDQQAESASTPTNPASNPFDELSTAPRDPDEPLSTVPETHVESNTTEPSLSASAGAQTLRASTTTVDGEPALNLTDDRTHDGRWVGVSTDWLKDQHGSVPAVVGVVHESGKVYQEEIHVRNGEAQFWVSGFSTNTITFGGTLQIDGQPATTGTTHLYEVRDLDSATDPEITLTGQVNTERDTKQVIGATDGQSIQLAVAGDNLAPRNPEVTFTGVEQTTTDAGLISTTLSDGGTVDYSVDGNQPATDVSATFIGKSTTSTESLSHNGLSDGATISHTVDGTIPANNAEVTFSGYSSRSSHSITGTTGSSVTRSLPMTGNREPTDGTGNNPTVTVTANSPPVKETTGSKTGTPTTIDATSGGSANLSWTPQTSGKLTQVSFDVQSASGTNGNFERLEVYDSSGTKIGGIYDSSVLEYQTGTQTVTGFGNPAVSAGETYEIRITEYSRSYASGHVDISPWASGTVDTSVNSVSITTNDGAAASWGSLSNGETQTKRLDLSTAASSVDISTDTTGSASVDYDISYTDRTASKNPRIDLDGDGNADASYNGILIDSQSATVDASNIPTGSHTATVMTDGGQVDADIDYTERTATKNPSLDINNDGTADASYSGVLMDGETVTRSVTDISPGSQTAQVSTGHEVGVEAGSTVTTVTQDPSLDIDNDGTAEAEYIGQLNDGESQTVQINEFDSAVTEALVGTQSGAVDVNIGYTERTVTEDAGVIINGQPVRMSGTLGQDDTATLSANSSWLQSGQNNVTVVAGDGDTGSDAPAPTVEVDYHHELTTQRAVTFQNEAFSERYNISRTYLSSRESATLTIPHAENIISLRTLEVRLDQSGGWTEVPASARSMQGTELQVDIAALTGGTVPEGTTVELRSVGSKIDVHNGAVTVMQATPVGTDLNSRVRLDSWASDAYISVGNTSQAQQLHYGVNESYSAEGDYAELSTGHEQRVHFPEAVSGSEVGVRAAPVQLSPVNGTIRASVPEQRTNATSPAFTVDPGQRAGESFTVEYLGATEETWYGVYEVDTSQRFDRVQGREPMTVPQDNIDSVVRVKTASAPTANPGGASTIFGAADQGNLVGLVALFGSIAMLFVIGRRPERSREVVDSLATSAGSAAGQLPRVGGLVEDGVVSGIEALGDAIVTLGENTILTSAVGAAALVAAIQSGYIDIGPELGAMLAVTGLAIGSLVFLQRIDEFTTARWIAIVGVLGVLALQWLGEGDLLTALVNSDAFVIVLVIAGYAVIQLVREYRANNSPDDDQPQVNIIARGSGGNGGSDD</sequence>
<reference evidence="3 4" key="1">
    <citation type="journal article" date="2004" name="Genome Res.">
        <title>Genome sequence of Haloarcula marismortui: a halophilic archaeon from the Dead Sea.</title>
        <authorList>
            <person name="Baliga N.S."/>
            <person name="Bonneau R."/>
            <person name="Facciotti M.T."/>
            <person name="Pan M."/>
            <person name="Glusman G."/>
            <person name="Deutsch E.W."/>
            <person name="Shannon P."/>
            <person name="Chiu Y."/>
            <person name="Weng R.S."/>
            <person name="Gan R.R."/>
            <person name="Hung P."/>
            <person name="Date S.V."/>
            <person name="Marcotte E."/>
            <person name="Hood L."/>
            <person name="Ng W.V."/>
        </authorList>
    </citation>
    <scope>NUCLEOTIDE SEQUENCE [LARGE SCALE GENOMIC DNA]</scope>
    <source>
        <strain evidence="4">ATCC 43049 / DSM 3752 / JCM 8966 / VKM B-1809</strain>
        <plasmid evidence="4">Plasmid pNG300</plasmid>
    </source>
</reference>
<organism evidence="3 4">
    <name type="scientific">Haloarcula marismortui (strain ATCC 43049 / DSM 3752 / JCM 8966 / VKM B-1809)</name>
    <name type="common">Halobacterium marismortui</name>
    <dbReference type="NCBI Taxonomy" id="272569"/>
    <lineage>
        <taxon>Archaea</taxon>
        <taxon>Methanobacteriati</taxon>
        <taxon>Methanobacteriota</taxon>
        <taxon>Stenosarchaea group</taxon>
        <taxon>Halobacteria</taxon>
        <taxon>Halobacteriales</taxon>
        <taxon>Haloarculaceae</taxon>
        <taxon>Haloarcula</taxon>
    </lineage>
</organism>